<dbReference type="Pfam" id="PF04908">
    <property type="entry name" value="SH3BGR"/>
    <property type="match status" value="1"/>
</dbReference>
<feature type="compositionally biased region" description="Pro residues" evidence="5">
    <location>
        <begin position="48"/>
        <end position="76"/>
    </location>
</feature>
<dbReference type="RefSeq" id="XP_072605344.1">
    <property type="nucleotide sequence ID" value="XM_072749243.1"/>
</dbReference>
<comment type="subcellular location">
    <subcellularLocation>
        <location evidence="1">Nucleus</location>
    </subcellularLocation>
</comment>
<dbReference type="Gene3D" id="3.40.30.10">
    <property type="entry name" value="Glutaredoxin"/>
    <property type="match status" value="1"/>
</dbReference>
<dbReference type="InterPro" id="IPR036249">
    <property type="entry name" value="Thioredoxin-like_sf"/>
</dbReference>
<feature type="compositionally biased region" description="Pro residues" evidence="5">
    <location>
        <begin position="190"/>
        <end position="200"/>
    </location>
</feature>
<evidence type="ECO:0000256" key="1">
    <source>
        <dbReference type="ARBA" id="ARBA00004123"/>
    </source>
</evidence>
<dbReference type="PANTHER" id="PTHR12232:SF4">
    <property type="entry name" value="SH3 DOMAIN-BINDING GLUTAMIC ACID-RICH-LIKE PROTEIN 2"/>
    <property type="match status" value="1"/>
</dbReference>
<feature type="compositionally biased region" description="Pro residues" evidence="5">
    <location>
        <begin position="129"/>
        <end position="140"/>
    </location>
</feature>
<keyword evidence="6" id="KW-1185">Reference proteome</keyword>
<feature type="compositionally biased region" description="Low complexity" evidence="5">
    <location>
        <begin position="201"/>
        <end position="210"/>
    </location>
</feature>
<dbReference type="SUPFAM" id="SSF52833">
    <property type="entry name" value="Thioredoxin-like"/>
    <property type="match status" value="1"/>
</dbReference>
<dbReference type="CDD" id="cd03030">
    <property type="entry name" value="GRX_SH3BGR"/>
    <property type="match status" value="1"/>
</dbReference>
<evidence type="ECO:0000313" key="6">
    <source>
        <dbReference type="Proteomes" id="UP001652641"/>
    </source>
</evidence>
<keyword evidence="4" id="KW-0539">Nucleus</keyword>
<feature type="region of interest" description="Disordered" evidence="5">
    <location>
        <begin position="34"/>
        <end position="154"/>
    </location>
</feature>
<dbReference type="InterPro" id="IPR006993">
    <property type="entry name" value="Glut_rich_SH3-bd"/>
</dbReference>
<dbReference type="InterPro" id="IPR051033">
    <property type="entry name" value="SH3BGR"/>
</dbReference>
<sequence>MSALKAVLWSYPVDMPIFISLLYSPTPQFYQNHLSATPGAAGHTEGRPAPPPLPRPPRHPAPPPRESPARPAPPRPARGRRSSGLAPRARGLKTAGGRRSVLAVGVPRGDAPNQRSHAEPLNQAFSPRFLPPPPARPLPSRPLATASPSLSLQPPACVRDCHAARRGWKELSPLGAPRRDRNYNSHHAPRPAPSSSPPPSSRGQRPGGSALLSADRREGVRSGRSSPTRVLCPAAAAAAAAAARSRVLPPRPRQPRARWGRRSVPACERMVIRVFIASSSGFVAIKKKQQDVVRFLEANKIEFEEVDITMSEEQRQWMYKNIPPEKKPAQGNPLPPQIFNGDRYCGDYDSFFEAKESNTVYSFLGLKSRLASKAEP</sequence>
<gene>
    <name evidence="7" type="primary">SH3BGRL2</name>
</gene>
<evidence type="ECO:0000256" key="5">
    <source>
        <dbReference type="SAM" id="MobiDB-lite"/>
    </source>
</evidence>
<dbReference type="PANTHER" id="PTHR12232">
    <property type="entry name" value="SH3 DOMAIN-BINDING GLUTAMIC ACID-RICH-LIKE PROTEIN"/>
    <property type="match status" value="1"/>
</dbReference>
<comment type="similarity">
    <text evidence="2">Belongs to the SH3BGR family.</text>
</comment>
<evidence type="ECO:0000256" key="4">
    <source>
        <dbReference type="ARBA" id="ARBA00023242"/>
    </source>
</evidence>
<protein>
    <submittedName>
        <fullName evidence="7">SH3 domain-binding glutamic acid-rich-like protein 2</fullName>
    </submittedName>
</protein>
<dbReference type="GeneID" id="112926380"/>
<evidence type="ECO:0000256" key="3">
    <source>
        <dbReference type="ARBA" id="ARBA00023036"/>
    </source>
</evidence>
<evidence type="ECO:0000256" key="2">
    <source>
        <dbReference type="ARBA" id="ARBA00007764"/>
    </source>
</evidence>
<reference evidence="6" key="1">
    <citation type="submission" date="2025-05" db="UniProtKB">
        <authorList>
            <consortium name="RefSeq"/>
        </authorList>
    </citation>
    <scope>NUCLEOTIDE SEQUENCE [LARGE SCALE GENOMIC DNA]</scope>
</reference>
<feature type="region of interest" description="Disordered" evidence="5">
    <location>
        <begin position="172"/>
        <end position="231"/>
    </location>
</feature>
<evidence type="ECO:0000313" key="7">
    <source>
        <dbReference type="RefSeq" id="XP_072605344.1"/>
    </source>
</evidence>
<name>A0ABM4ZS26_VULVU</name>
<dbReference type="Proteomes" id="UP001652641">
    <property type="component" value="Chromosome 1"/>
</dbReference>
<proteinExistence type="inferred from homology"/>
<accession>A0ABM4ZS26</accession>
<organism evidence="6 7">
    <name type="scientific">Vulpes vulpes</name>
    <name type="common">Red fox</name>
    <dbReference type="NCBI Taxonomy" id="9627"/>
    <lineage>
        <taxon>Eukaryota</taxon>
        <taxon>Metazoa</taxon>
        <taxon>Chordata</taxon>
        <taxon>Craniata</taxon>
        <taxon>Vertebrata</taxon>
        <taxon>Euteleostomi</taxon>
        <taxon>Mammalia</taxon>
        <taxon>Eutheria</taxon>
        <taxon>Laurasiatheria</taxon>
        <taxon>Carnivora</taxon>
        <taxon>Caniformia</taxon>
        <taxon>Canidae</taxon>
        <taxon>Vulpes</taxon>
    </lineage>
</organism>
<keyword evidence="3" id="KW-0729">SH3-binding</keyword>
<reference evidence="7" key="2">
    <citation type="submission" date="2025-08" db="UniProtKB">
        <authorList>
            <consortium name="RefSeq"/>
        </authorList>
    </citation>
    <scope>IDENTIFICATION</scope>
    <source>
        <tissue evidence="7">Cell line</tissue>
    </source>
</reference>